<keyword evidence="4" id="KW-1185">Reference proteome</keyword>
<evidence type="ECO:0000256" key="2">
    <source>
        <dbReference type="SAM" id="SignalP"/>
    </source>
</evidence>
<dbReference type="RefSeq" id="XP_070881538.1">
    <property type="nucleotide sequence ID" value="XM_071026864.1"/>
</dbReference>
<protein>
    <recommendedName>
        <fullName evidence="5">Lytic polysaccharide monooxygenase</fullName>
    </recommendedName>
</protein>
<dbReference type="Proteomes" id="UP001610432">
    <property type="component" value="Unassembled WGS sequence"/>
</dbReference>
<name>A0ABR4LEN9_9EURO</name>
<feature type="chain" id="PRO_5045320184" description="Lytic polysaccharide monooxygenase" evidence="2">
    <location>
        <begin position="21"/>
        <end position="396"/>
    </location>
</feature>
<feature type="compositionally biased region" description="Low complexity" evidence="1">
    <location>
        <begin position="267"/>
        <end position="286"/>
    </location>
</feature>
<feature type="signal peptide" evidence="2">
    <location>
        <begin position="1"/>
        <end position="20"/>
    </location>
</feature>
<evidence type="ECO:0000313" key="3">
    <source>
        <dbReference type="EMBL" id="KAL2862559.1"/>
    </source>
</evidence>
<keyword evidence="2" id="KW-0732">Signal</keyword>
<evidence type="ECO:0000313" key="4">
    <source>
        <dbReference type="Proteomes" id="UP001610432"/>
    </source>
</evidence>
<dbReference type="PANTHER" id="PTHR36182:SF2">
    <property type="entry name" value="LYTIC POLYSACCHARIDE MONOOXYGENASE"/>
    <property type="match status" value="1"/>
</dbReference>
<feature type="region of interest" description="Disordered" evidence="1">
    <location>
        <begin position="251"/>
        <end position="324"/>
    </location>
</feature>
<dbReference type="Gene3D" id="2.70.50.70">
    <property type="match status" value="1"/>
</dbReference>
<reference evidence="3 4" key="1">
    <citation type="submission" date="2024-07" db="EMBL/GenBank/DDBJ databases">
        <title>Section-level genome sequencing and comparative genomics of Aspergillus sections Usti and Cavernicolus.</title>
        <authorList>
            <consortium name="Lawrence Berkeley National Laboratory"/>
            <person name="Nybo J.L."/>
            <person name="Vesth T.C."/>
            <person name="Theobald S."/>
            <person name="Frisvad J.C."/>
            <person name="Larsen T.O."/>
            <person name="Kjaerboelling I."/>
            <person name="Rothschild-Mancinelli K."/>
            <person name="Lyhne E.K."/>
            <person name="Kogle M.E."/>
            <person name="Barry K."/>
            <person name="Clum A."/>
            <person name="Na H."/>
            <person name="Ledsgaard L."/>
            <person name="Lin J."/>
            <person name="Lipzen A."/>
            <person name="Kuo A."/>
            <person name="Riley R."/>
            <person name="Mondo S."/>
            <person name="Labutti K."/>
            <person name="Haridas S."/>
            <person name="Pangalinan J."/>
            <person name="Salamov A.A."/>
            <person name="Simmons B.A."/>
            <person name="Magnuson J.K."/>
            <person name="Chen J."/>
            <person name="Drula E."/>
            <person name="Henrissat B."/>
            <person name="Wiebenga A."/>
            <person name="Lubbers R.J."/>
            <person name="Gomes A.C."/>
            <person name="Macurrencykelacurrency M.R."/>
            <person name="Stajich J."/>
            <person name="Grigoriev I.V."/>
            <person name="Mortensen U.H."/>
            <person name="De Vries R.P."/>
            <person name="Baker S.E."/>
            <person name="Andersen M.R."/>
        </authorList>
    </citation>
    <scope>NUCLEOTIDE SEQUENCE [LARGE SCALE GENOMIC DNA]</scope>
    <source>
        <strain evidence="3 4">CBS 449.75</strain>
    </source>
</reference>
<feature type="compositionally biased region" description="Pro residues" evidence="1">
    <location>
        <begin position="287"/>
        <end position="296"/>
    </location>
</feature>
<gene>
    <name evidence="3" type="ORF">BJX67DRAFT_294862</name>
</gene>
<comment type="caution">
    <text evidence="3">The sequence shown here is derived from an EMBL/GenBank/DDBJ whole genome shotgun (WGS) entry which is preliminary data.</text>
</comment>
<evidence type="ECO:0008006" key="5">
    <source>
        <dbReference type="Google" id="ProtNLM"/>
    </source>
</evidence>
<proteinExistence type="predicted"/>
<dbReference type="EMBL" id="JBFXLQ010000065">
    <property type="protein sequence ID" value="KAL2862559.1"/>
    <property type="molecule type" value="Genomic_DNA"/>
</dbReference>
<sequence length="396" mass="41657">MLSKSVLAVVTALGASIVEAHQYMVQPVPYNYNPDSFSNAPLSADGSDFPCRNAGDYSVVTENHMAIGESQELAFLGTAVHGGGSCQVSITPDRAPTKDTKWSVIKSIEGGCVANVDENLPGANSKTPNPYTFNFTIPSDVEPGKYTMAYTWINRIGNREMYMDCAPITVSGGSSSKRSETTEVAKRSLDNYPDMFIANINGCKTTEGVDIRYPCPGNDIEYLGEPANLAPEGDKACEGAATWGAAGYTCSAGSGSGSTPEEPPTEQPTSTVSVGVTVAVPEYTPEPTQPTEPSPVAPTSTTVEPAPTSAVPEPSSPSTSGGLTGPCTDEGTWNCIGGTSFQRCASGVWSEVQAMASGTECTEGQTKDFAVKAIGVKSRMLKEKRFHRRSHGHIHA</sequence>
<organism evidence="3 4">
    <name type="scientific">Aspergillus lucknowensis</name>
    <dbReference type="NCBI Taxonomy" id="176173"/>
    <lineage>
        <taxon>Eukaryota</taxon>
        <taxon>Fungi</taxon>
        <taxon>Dikarya</taxon>
        <taxon>Ascomycota</taxon>
        <taxon>Pezizomycotina</taxon>
        <taxon>Eurotiomycetes</taxon>
        <taxon>Eurotiomycetidae</taxon>
        <taxon>Eurotiales</taxon>
        <taxon>Aspergillaceae</taxon>
        <taxon>Aspergillus</taxon>
        <taxon>Aspergillus subgen. Nidulantes</taxon>
    </lineage>
</organism>
<evidence type="ECO:0000256" key="1">
    <source>
        <dbReference type="SAM" id="MobiDB-lite"/>
    </source>
</evidence>
<dbReference type="GeneID" id="98141936"/>
<dbReference type="PANTHER" id="PTHR36182">
    <property type="entry name" value="PROTEIN, PUTATIVE (AFU_ORTHOLOGUE AFUA_6G10930)-RELATED"/>
    <property type="match status" value="1"/>
</dbReference>
<accession>A0ABR4LEN9</accession>